<dbReference type="SUPFAM" id="SSF46785">
    <property type="entry name" value="Winged helix' DNA-binding domain"/>
    <property type="match status" value="1"/>
</dbReference>
<dbReference type="Proteomes" id="UP000050956">
    <property type="component" value="Unassembled WGS sequence"/>
</dbReference>
<dbReference type="STRING" id="336566.ABB30_01245"/>
<evidence type="ECO:0000259" key="1">
    <source>
        <dbReference type="PROSITE" id="PS50995"/>
    </source>
</evidence>
<keyword evidence="3" id="KW-1185">Reference proteome</keyword>
<protein>
    <submittedName>
        <fullName evidence="2">MarR family transcriptional regulator</fullName>
    </submittedName>
</protein>
<dbReference type="PANTHER" id="PTHR33164:SF43">
    <property type="entry name" value="HTH-TYPE TRANSCRIPTIONAL REPRESSOR YETL"/>
    <property type="match status" value="1"/>
</dbReference>
<evidence type="ECO:0000313" key="3">
    <source>
        <dbReference type="Proteomes" id="UP000050956"/>
    </source>
</evidence>
<dbReference type="PROSITE" id="PS50995">
    <property type="entry name" value="HTH_MARR_2"/>
    <property type="match status" value="1"/>
</dbReference>
<dbReference type="PRINTS" id="PR00598">
    <property type="entry name" value="HTHMARR"/>
</dbReference>
<organism evidence="2 3">
    <name type="scientific">Stenotrophomonas ginsengisoli</name>
    <dbReference type="NCBI Taxonomy" id="336566"/>
    <lineage>
        <taxon>Bacteria</taxon>
        <taxon>Pseudomonadati</taxon>
        <taxon>Pseudomonadota</taxon>
        <taxon>Gammaproteobacteria</taxon>
        <taxon>Lysobacterales</taxon>
        <taxon>Lysobacteraceae</taxon>
        <taxon>Stenotrophomonas</taxon>
    </lineage>
</organism>
<dbReference type="PATRIC" id="fig|336566.3.peg.2524"/>
<dbReference type="Gene3D" id="1.10.10.10">
    <property type="entry name" value="Winged helix-like DNA-binding domain superfamily/Winged helix DNA-binding domain"/>
    <property type="match status" value="1"/>
</dbReference>
<dbReference type="InterPro" id="IPR039422">
    <property type="entry name" value="MarR/SlyA-like"/>
</dbReference>
<dbReference type="PANTHER" id="PTHR33164">
    <property type="entry name" value="TRANSCRIPTIONAL REGULATOR, MARR FAMILY"/>
    <property type="match status" value="1"/>
</dbReference>
<accession>A0A0R0DBT5</accession>
<sequence length="158" mass="17514">MLSRLQQSQQRHPGFPRDQAVLVRLVKLLHRLFNDNANALLREHGLNHPEYNVLIMLDGSSEGLSPGELAEATSEKAANTTRLVDQLLGKGLVTRSPCNDDRRRLLVRLSPQGEALLEVLIPLIARQLEGFFAPLAGDEQRQLEQLLQQVVAGVEAGQ</sequence>
<proteinExistence type="predicted"/>
<reference evidence="2 3" key="1">
    <citation type="submission" date="2015-05" db="EMBL/GenBank/DDBJ databases">
        <title>Genome sequencing and analysis of members of genus Stenotrophomonas.</title>
        <authorList>
            <person name="Patil P.P."/>
            <person name="Midha S."/>
            <person name="Patil P.B."/>
        </authorList>
    </citation>
    <scope>NUCLEOTIDE SEQUENCE [LARGE SCALE GENOMIC DNA]</scope>
    <source>
        <strain evidence="2 3">DSM 24757</strain>
    </source>
</reference>
<dbReference type="GO" id="GO:0003700">
    <property type="term" value="F:DNA-binding transcription factor activity"/>
    <property type="evidence" value="ECO:0007669"/>
    <property type="project" value="InterPro"/>
</dbReference>
<dbReference type="InterPro" id="IPR036388">
    <property type="entry name" value="WH-like_DNA-bd_sf"/>
</dbReference>
<feature type="domain" description="HTH marR-type" evidence="1">
    <location>
        <begin position="19"/>
        <end position="152"/>
    </location>
</feature>
<gene>
    <name evidence="2" type="ORF">ABB30_01245</name>
</gene>
<name>A0A0R0DBT5_9GAMM</name>
<comment type="caution">
    <text evidence="2">The sequence shown here is derived from an EMBL/GenBank/DDBJ whole genome shotgun (WGS) entry which is preliminary data.</text>
</comment>
<dbReference type="InterPro" id="IPR036390">
    <property type="entry name" value="WH_DNA-bd_sf"/>
</dbReference>
<evidence type="ECO:0000313" key="2">
    <source>
        <dbReference type="EMBL" id="KRG79323.1"/>
    </source>
</evidence>
<dbReference type="Pfam" id="PF01047">
    <property type="entry name" value="MarR"/>
    <property type="match status" value="1"/>
</dbReference>
<dbReference type="InterPro" id="IPR000835">
    <property type="entry name" value="HTH_MarR-typ"/>
</dbReference>
<dbReference type="AlphaFoldDB" id="A0A0R0DBT5"/>
<dbReference type="GO" id="GO:0006950">
    <property type="term" value="P:response to stress"/>
    <property type="evidence" value="ECO:0007669"/>
    <property type="project" value="TreeGrafter"/>
</dbReference>
<dbReference type="SMART" id="SM00347">
    <property type="entry name" value="HTH_MARR"/>
    <property type="match status" value="1"/>
</dbReference>
<dbReference type="EMBL" id="LDJM01000005">
    <property type="protein sequence ID" value="KRG79323.1"/>
    <property type="molecule type" value="Genomic_DNA"/>
</dbReference>